<dbReference type="InterPro" id="IPR050216">
    <property type="entry name" value="LRR_domain-containing"/>
</dbReference>
<evidence type="ECO:0000313" key="4">
    <source>
        <dbReference type="EMBL" id="CAL7938738.1"/>
    </source>
</evidence>
<comment type="caution">
    <text evidence="4">The sequence shown here is derived from an EMBL/GenBank/DDBJ whole genome shotgun (WGS) entry which is preliminary data.</text>
</comment>
<dbReference type="InterPro" id="IPR003591">
    <property type="entry name" value="Leu-rich_rpt_typical-subtyp"/>
</dbReference>
<organism evidence="4 5">
    <name type="scientific">Xylocopa violacea</name>
    <name type="common">Violet carpenter bee</name>
    <name type="synonym">Apis violacea</name>
    <dbReference type="NCBI Taxonomy" id="135666"/>
    <lineage>
        <taxon>Eukaryota</taxon>
        <taxon>Metazoa</taxon>
        <taxon>Ecdysozoa</taxon>
        <taxon>Arthropoda</taxon>
        <taxon>Hexapoda</taxon>
        <taxon>Insecta</taxon>
        <taxon>Pterygota</taxon>
        <taxon>Neoptera</taxon>
        <taxon>Endopterygota</taxon>
        <taxon>Hymenoptera</taxon>
        <taxon>Apocrita</taxon>
        <taxon>Aculeata</taxon>
        <taxon>Apoidea</taxon>
        <taxon>Anthophila</taxon>
        <taxon>Apidae</taxon>
        <taxon>Xylocopa</taxon>
        <taxon>Xylocopa</taxon>
    </lineage>
</organism>
<proteinExistence type="predicted"/>
<name>A0ABP1NF95_XYLVO</name>
<evidence type="ECO:0000256" key="1">
    <source>
        <dbReference type="ARBA" id="ARBA00022614"/>
    </source>
</evidence>
<feature type="region of interest" description="Disordered" evidence="3">
    <location>
        <begin position="33"/>
        <end position="78"/>
    </location>
</feature>
<dbReference type="PANTHER" id="PTHR48051:SF54">
    <property type="entry name" value="LEUCINE-RICH REPEAT-CONTAINING PROTEIN"/>
    <property type="match status" value="1"/>
</dbReference>
<dbReference type="InterPro" id="IPR032675">
    <property type="entry name" value="LRR_dom_sf"/>
</dbReference>
<feature type="compositionally biased region" description="Acidic residues" evidence="3">
    <location>
        <begin position="51"/>
        <end position="64"/>
    </location>
</feature>
<accession>A0ABP1NF95</accession>
<dbReference type="EMBL" id="CAXAJV020001289">
    <property type="protein sequence ID" value="CAL7938738.1"/>
    <property type="molecule type" value="Genomic_DNA"/>
</dbReference>
<dbReference type="SUPFAM" id="SSF52058">
    <property type="entry name" value="L domain-like"/>
    <property type="match status" value="1"/>
</dbReference>
<evidence type="ECO:0000256" key="2">
    <source>
        <dbReference type="ARBA" id="ARBA00022737"/>
    </source>
</evidence>
<evidence type="ECO:0008006" key="6">
    <source>
        <dbReference type="Google" id="ProtNLM"/>
    </source>
</evidence>
<dbReference type="PANTHER" id="PTHR48051">
    <property type="match status" value="1"/>
</dbReference>
<dbReference type="InterPro" id="IPR001611">
    <property type="entry name" value="Leu-rich_rpt"/>
</dbReference>
<gene>
    <name evidence="4" type="ORF">XYLVIOL_LOCUS3462</name>
</gene>
<protein>
    <recommendedName>
        <fullName evidence="6">Leucine-rich repeat-containing protein 27</fullName>
    </recommendedName>
</protein>
<reference evidence="4 5" key="1">
    <citation type="submission" date="2024-08" db="EMBL/GenBank/DDBJ databases">
        <authorList>
            <person name="Will J Nash"/>
            <person name="Angela Man"/>
            <person name="Seanna McTaggart"/>
            <person name="Kendall Baker"/>
            <person name="Tom Barker"/>
            <person name="Leah Catchpole"/>
            <person name="Alex Durrant"/>
            <person name="Karim Gharbi"/>
            <person name="Naomi Irish"/>
            <person name="Gemy Kaithakottil"/>
            <person name="Debby Ku"/>
            <person name="Aaliyah Providence"/>
            <person name="Felix Shaw"/>
            <person name="David Swarbreck"/>
            <person name="Chris Watkins"/>
            <person name="Ann M. McCartney"/>
            <person name="Giulio Formenti"/>
            <person name="Alice Mouton"/>
            <person name="Noel Vella"/>
            <person name="Bjorn M von Reumont"/>
            <person name="Adriana Vella"/>
            <person name="Wilfried Haerty"/>
        </authorList>
    </citation>
    <scope>NUCLEOTIDE SEQUENCE [LARGE SCALE GENOMIC DNA]</scope>
</reference>
<evidence type="ECO:0000256" key="3">
    <source>
        <dbReference type="SAM" id="MobiDB-lite"/>
    </source>
</evidence>
<dbReference type="SMART" id="SM00369">
    <property type="entry name" value="LRR_TYP"/>
    <property type="match status" value="3"/>
</dbReference>
<dbReference type="Gene3D" id="3.80.10.10">
    <property type="entry name" value="Ribonuclease Inhibitor"/>
    <property type="match status" value="1"/>
</dbReference>
<keyword evidence="1" id="KW-0433">Leucine-rich repeat</keyword>
<dbReference type="Proteomes" id="UP001642520">
    <property type="component" value="Unassembled WGS sequence"/>
</dbReference>
<sequence>MCDLAKDLLTQYYGIGTELSGKKFLSIHQSVQNAKNEEEKEITEQTTLINNEEDISDEEFQEENDGSRKPSVANESQLLPSQALNSIDDAFESDENFDLFDIDFGPNVMCNAFENASSFETPEAPSGDATSDCIKTKIGEPEIEIIGMKENGSSLTCIEDAFSDNASECSSTISKKPRKSSSSINLPLLVRKKEPVCNETFADFSNTDLKQFPNEILYNFSQLKMLYLSNNDLMEIPDEVFSFLKYLEWFDVRNNRLSSLPSSIKGHKCLETILLQGNRVENLPLELCTLPNLRTLHVTQNPLVTPPKDVVASGCAAILEFLRFEWNNAHPEERVEPKENKIEPKLSTILCYQCPSKNKKKTVRLQDSIRNRNESTREKRKFYKPSNRCESKGANVLMEHRLLWFSKLKELFCKETSKLQKIKDENVLKEWRRNKRSYSKSMENAMKRNEEDIPFGFDIEDYASIFKRNSKPKKLGSRKKQKQKFIPPTDINKKINELLESLNKLEINTVDETTPRTKQSLFKNEIEKILQFQNEIQNLQKYNDIATVPIKN</sequence>
<dbReference type="PROSITE" id="PS51450">
    <property type="entry name" value="LRR"/>
    <property type="match status" value="1"/>
</dbReference>
<keyword evidence="2" id="KW-0677">Repeat</keyword>
<keyword evidence="5" id="KW-1185">Reference proteome</keyword>
<evidence type="ECO:0000313" key="5">
    <source>
        <dbReference type="Proteomes" id="UP001642520"/>
    </source>
</evidence>
<dbReference type="Pfam" id="PF13855">
    <property type="entry name" value="LRR_8"/>
    <property type="match status" value="1"/>
</dbReference>